<dbReference type="Pfam" id="PF00646">
    <property type="entry name" value="F-box"/>
    <property type="match status" value="1"/>
</dbReference>
<proteinExistence type="predicted"/>
<organism evidence="3">
    <name type="scientific">Oryza meridionalis</name>
    <dbReference type="NCBI Taxonomy" id="40149"/>
    <lineage>
        <taxon>Eukaryota</taxon>
        <taxon>Viridiplantae</taxon>
        <taxon>Streptophyta</taxon>
        <taxon>Embryophyta</taxon>
        <taxon>Tracheophyta</taxon>
        <taxon>Spermatophyta</taxon>
        <taxon>Magnoliopsida</taxon>
        <taxon>Liliopsida</taxon>
        <taxon>Poales</taxon>
        <taxon>Poaceae</taxon>
        <taxon>BOP clade</taxon>
        <taxon>Oryzoideae</taxon>
        <taxon>Oryzeae</taxon>
        <taxon>Oryzinae</taxon>
        <taxon>Oryza</taxon>
    </lineage>
</organism>
<evidence type="ECO:0000256" key="1">
    <source>
        <dbReference type="RuleBase" id="RU369085"/>
    </source>
</evidence>
<comment type="pathway">
    <text evidence="1">Protein modification; protein ubiquitination.</text>
</comment>
<dbReference type="GO" id="GO:0016567">
    <property type="term" value="P:protein ubiquitination"/>
    <property type="evidence" value="ECO:0007669"/>
    <property type="project" value="UniProtKB-UniRule"/>
</dbReference>
<dbReference type="AlphaFoldDB" id="A0A0E0C8W4"/>
<feature type="domain" description="F-box" evidence="2">
    <location>
        <begin position="29"/>
        <end position="55"/>
    </location>
</feature>
<dbReference type="PANTHER" id="PTHR12874:SF16">
    <property type="entry name" value="OS01G0800800 PROTEIN"/>
    <property type="match status" value="1"/>
</dbReference>
<dbReference type="InterPro" id="IPR036047">
    <property type="entry name" value="F-box-like_dom_sf"/>
</dbReference>
<dbReference type="eggNOG" id="ENOG502RXK2">
    <property type="taxonomic scope" value="Eukaryota"/>
</dbReference>
<evidence type="ECO:0000313" key="3">
    <source>
        <dbReference type="EnsemblPlants" id="OMERI01G30900.1"/>
    </source>
</evidence>
<reference evidence="3" key="2">
    <citation type="submission" date="2018-05" db="EMBL/GenBank/DDBJ databases">
        <title>OmerRS3 (Oryza meridionalis Reference Sequence Version 3).</title>
        <authorList>
            <person name="Zhang J."/>
            <person name="Kudrna D."/>
            <person name="Lee S."/>
            <person name="Talag J."/>
            <person name="Welchert J."/>
            <person name="Wing R.A."/>
        </authorList>
    </citation>
    <scope>NUCLEOTIDE SEQUENCE [LARGE SCALE GENOMIC DNA]</scope>
    <source>
        <strain evidence="3">cv. OR44</strain>
    </source>
</reference>
<sequence length="747" mass="79384">MSEPLHEARRGMREPTTPPWGALPIVVPFLDPKSLAAASCVCTSWSAAFGADGLWVQLCHSYFPSALGLLHLLDDGGAEARGPHSSPHRRLFGLFHAASHGQQVKPPRLALDDVSFAVDIIGASGNAILSFAVAARDAGPKNSVFQFGVDTSDRNAALLPGERWSVRLTAVRAGPGLAPTAFVMVYAENKEMPAPPTIGIRLRGVLPIPGCSARGTSILVAEVEITVSIEERFVREVNFWVMQPDYRPSSAAPTFRPRSGSFTCSMPTAAPTPEDPITPLVPSPHTATSPGHRALQPPGLALDDVSFAIDIEADGNNVLSFAVTPRDAGPKNSVFQFGVDTGDMNAAVGRAERWSVRLTAVRARAEPGFAPAAFMMIDPVPEELEIPKADEIGMGVCLYAELPAPGGCDDWGDAIPDSGGPDGDQGDRRDEVEINFGVTLLTSDSDSDGRYVDDGLRLIDMLACAAVEADGSVSRARKRPRIGVSAEPARPSAPMLEPEPPWLVLRLVGPFLDAESLAAASCVSTACREAFTAEDLWSKLLRSQYPSALGLLPLQGNGADASGRSSSPYRRLFTLFRSASARRRALPPPRLALDDVTFAIDIFAASGENTLSFVVAARDAIAKTGRFQFEVDLTGRNAAVGPGEFWSVRWTALRAGLIGFAPLAVEMMDAKAPAARARALFGGATGETWATGPLPAPGCGGATVEAEVVFEVSGEERLLEKVRFGVMAQCRYVSIDDGLRCLQHFLL</sequence>
<comment type="subcellular location">
    <subcellularLocation>
        <location evidence="1">Nucleus</location>
    </subcellularLocation>
</comment>
<keyword evidence="1" id="KW-0539">Nucleus</keyword>
<comment type="subunit">
    <text evidence="1">Component of the SCF-type E3 ligase complex.</text>
</comment>
<dbReference type="SUPFAM" id="SSF81383">
    <property type="entry name" value="F-box domain"/>
    <property type="match status" value="2"/>
</dbReference>
<evidence type="ECO:0000313" key="4">
    <source>
        <dbReference type="Proteomes" id="UP000008021"/>
    </source>
</evidence>
<dbReference type="PANTHER" id="PTHR12874">
    <property type="entry name" value="F-BOX ONLY PROTEIN 48-RELATED"/>
    <property type="match status" value="1"/>
</dbReference>
<comment type="function">
    <text evidence="1">Acts as a component of a SCF E3 ubiquitin ligase complexes.</text>
</comment>
<dbReference type="GO" id="GO:0019005">
    <property type="term" value="C:SCF ubiquitin ligase complex"/>
    <property type="evidence" value="ECO:0007669"/>
    <property type="project" value="UniProtKB-UniRule"/>
</dbReference>
<accession>A0A0E0C8W4</accession>
<dbReference type="Proteomes" id="UP000008021">
    <property type="component" value="Chromosome 1"/>
</dbReference>
<dbReference type="InterPro" id="IPR001810">
    <property type="entry name" value="F-box_dom"/>
</dbReference>
<dbReference type="Gramene" id="OMERI01G30900.1">
    <property type="protein sequence ID" value="OMERI01G30900.1"/>
    <property type="gene ID" value="OMERI01G30900"/>
</dbReference>
<dbReference type="EnsemblPlants" id="OMERI01G30900.1">
    <property type="protein sequence ID" value="OMERI01G30900.1"/>
    <property type="gene ID" value="OMERI01G30900"/>
</dbReference>
<dbReference type="Gene3D" id="1.20.1280.50">
    <property type="match status" value="1"/>
</dbReference>
<keyword evidence="1" id="KW-0833">Ubl conjugation pathway</keyword>
<name>A0A0E0C8W4_9ORYZ</name>
<reference evidence="3" key="1">
    <citation type="submission" date="2015-04" db="UniProtKB">
        <authorList>
            <consortium name="EnsemblPlants"/>
        </authorList>
    </citation>
    <scope>IDENTIFICATION</scope>
</reference>
<dbReference type="GO" id="GO:0031146">
    <property type="term" value="P:SCF-dependent proteasomal ubiquitin-dependent protein catabolic process"/>
    <property type="evidence" value="ECO:0007669"/>
    <property type="project" value="UniProtKB-UniRule"/>
</dbReference>
<protein>
    <recommendedName>
        <fullName evidence="1">F-box protein</fullName>
    </recommendedName>
</protein>
<dbReference type="GO" id="GO:0009740">
    <property type="term" value="P:gibberellic acid mediated signaling pathway"/>
    <property type="evidence" value="ECO:0007669"/>
    <property type="project" value="TreeGrafter"/>
</dbReference>
<evidence type="ECO:0000259" key="2">
    <source>
        <dbReference type="Pfam" id="PF00646"/>
    </source>
</evidence>
<dbReference type="GO" id="GO:0005634">
    <property type="term" value="C:nucleus"/>
    <property type="evidence" value="ECO:0007669"/>
    <property type="project" value="UniProtKB-SubCell"/>
</dbReference>
<keyword evidence="4" id="KW-1185">Reference proteome</keyword>
<dbReference type="GO" id="GO:0005737">
    <property type="term" value="C:cytoplasm"/>
    <property type="evidence" value="ECO:0007669"/>
    <property type="project" value="TreeGrafter"/>
</dbReference>